<feature type="signal peptide" evidence="1">
    <location>
        <begin position="1"/>
        <end position="26"/>
    </location>
</feature>
<keyword evidence="5" id="KW-1185">Reference proteome</keyword>
<feature type="domain" description="DUF3131" evidence="3">
    <location>
        <begin position="48"/>
        <end position="192"/>
    </location>
</feature>
<dbReference type="RefSeq" id="WP_263797884.1">
    <property type="nucleotide sequence ID" value="NZ_AP027141.1"/>
</dbReference>
<dbReference type="Pfam" id="PF10091">
    <property type="entry name" value="Glycoamylase"/>
    <property type="match status" value="1"/>
</dbReference>
<protein>
    <recommendedName>
        <fullName evidence="6">Glycoamylase-like domain-containing protein</fullName>
    </recommendedName>
</protein>
<dbReference type="Gene3D" id="1.50.10.140">
    <property type="match status" value="1"/>
</dbReference>
<keyword evidence="1" id="KW-0732">Signal</keyword>
<dbReference type="Pfam" id="PF11329">
    <property type="entry name" value="DUF3131"/>
    <property type="match status" value="1"/>
</dbReference>
<organism evidence="4 5">
    <name type="scientific">Microbacterium terricola</name>
    <dbReference type="NCBI Taxonomy" id="344163"/>
    <lineage>
        <taxon>Bacteria</taxon>
        <taxon>Bacillati</taxon>
        <taxon>Actinomycetota</taxon>
        <taxon>Actinomycetes</taxon>
        <taxon>Micrococcales</taxon>
        <taxon>Microbacteriaceae</taxon>
        <taxon>Microbacterium</taxon>
    </lineage>
</organism>
<name>A0ABM8E0R0_9MICO</name>
<evidence type="ECO:0008006" key="6">
    <source>
        <dbReference type="Google" id="ProtNLM"/>
    </source>
</evidence>
<dbReference type="EMBL" id="AP027141">
    <property type="protein sequence ID" value="BDV31527.1"/>
    <property type="molecule type" value="Genomic_DNA"/>
</dbReference>
<dbReference type="InterPro" id="IPR021478">
    <property type="entry name" value="DUF3131"/>
</dbReference>
<gene>
    <name evidence="4" type="ORF">Microterr_21870</name>
</gene>
<evidence type="ECO:0000313" key="5">
    <source>
        <dbReference type="Proteomes" id="UP001317779"/>
    </source>
</evidence>
<sequence length="527" mass="57077">MRRRTRVTITAMVTAALIATATPAMADAVATGTGSGHGHSGDRATLQRYAADTWASLDAMTDPDTGLAADNIEGDLSSPAAYTSPTNIGGYLWSTVTARDLGLIDRRDARDRIRTTLHTLTTLERNDASGMFYNWYDPATGEKLTTWPDSGDPVEPFLSTVDNGWLAASLRIVAEAEPRLAKQARALYASMDFGAFFNPAGAPGLPAGTNRGGFWDDEPSGCSVAEPMYNGSGETAYYTCHHYDTTVSESRIATYLGIANGQIPATALYGTHRTMPPGCDWAWQEQLPSGTTRTYRGFDVWEGVYAYDGMSFVPSWGGSMFESLMPDLLVPETKWGAKSWRLNHPITVAVQEQHAEDAGYGYWGFSPASNPFGGYSEYGVDLAGMRSDGYMSDVEKTDVDIDRPGCTVGTNPDPEFGDGVVTPHASFLALPYDRKGVMANLAGIEDELGAYGPGGFYDAVAVHSGTIAERYLSLDQSMIMAAIGNELTGDTLKSYFVDREMEKRLRPAMRLQDFSSSWGRASHHGRD</sequence>
<dbReference type="InterPro" id="IPR019282">
    <property type="entry name" value="Glycoamylase-like_cons_dom"/>
</dbReference>
<feature type="domain" description="Glycoamylase-like" evidence="2">
    <location>
        <begin position="294"/>
        <end position="489"/>
    </location>
</feature>
<accession>A0ABM8E0R0</accession>
<feature type="chain" id="PRO_5045939768" description="Glycoamylase-like domain-containing protein" evidence="1">
    <location>
        <begin position="27"/>
        <end position="527"/>
    </location>
</feature>
<reference evidence="4 5" key="1">
    <citation type="submission" date="2022-12" db="EMBL/GenBank/DDBJ databases">
        <title>Microbacterium terricola strain KV-448 chromosome, complete genome.</title>
        <authorList>
            <person name="Oshima T."/>
            <person name="Moriya T."/>
            <person name="Bessho Y."/>
        </authorList>
    </citation>
    <scope>NUCLEOTIDE SEQUENCE [LARGE SCALE GENOMIC DNA]</scope>
    <source>
        <strain evidence="4 5">KV-448</strain>
    </source>
</reference>
<evidence type="ECO:0000259" key="3">
    <source>
        <dbReference type="Pfam" id="PF11329"/>
    </source>
</evidence>
<proteinExistence type="predicted"/>
<evidence type="ECO:0000256" key="1">
    <source>
        <dbReference type="SAM" id="SignalP"/>
    </source>
</evidence>
<dbReference type="Proteomes" id="UP001317779">
    <property type="component" value="Chromosome"/>
</dbReference>
<evidence type="ECO:0000259" key="2">
    <source>
        <dbReference type="Pfam" id="PF10091"/>
    </source>
</evidence>
<evidence type="ECO:0000313" key="4">
    <source>
        <dbReference type="EMBL" id="BDV31527.1"/>
    </source>
</evidence>